<evidence type="ECO:0000313" key="3">
    <source>
        <dbReference type="Proteomes" id="UP000323909"/>
    </source>
</evidence>
<proteinExistence type="predicted"/>
<dbReference type="Proteomes" id="UP000323909">
    <property type="component" value="Unassembled WGS sequence"/>
</dbReference>
<protein>
    <submittedName>
        <fullName evidence="2">Uncharacterized protein</fullName>
    </submittedName>
</protein>
<feature type="region of interest" description="Disordered" evidence="1">
    <location>
        <begin position="127"/>
        <end position="156"/>
    </location>
</feature>
<sequence length="295" mass="32543">MVVAPSHRKASEFLVFLLPDQEEAPMDIAKCTLDGIEYYASKFAKLPPTELALKRRNLVCTKCGTRALFVKEAKSGQGPHFRARPHLNCSLAAPESERGEGGGDDKDMLHNPGDHIVLDLKYGQGEQINGDPGAGGKGGSSGGRYNGTGGRKKSVSHRRLRPILKNLVYSEAFSQSDQTVELPDVGTYRVKDLFLNFTDVSDDHVGEFRGFWGDILDTRQGYGGPQWINTGFKDDVSVLIEREDLKPFLAHHKVTTDQLDGMHFLVFGTLRKSAKNGKLWIRPKGIEFTALLGES</sequence>
<dbReference type="AlphaFoldDB" id="A0A5M8ELJ0"/>
<name>A0A5M8ELJ0_PSEVE</name>
<evidence type="ECO:0000313" key="2">
    <source>
        <dbReference type="EMBL" id="KAA6172704.1"/>
    </source>
</evidence>
<evidence type="ECO:0000256" key="1">
    <source>
        <dbReference type="SAM" id="MobiDB-lite"/>
    </source>
</evidence>
<dbReference type="EMBL" id="VWXT01000446">
    <property type="protein sequence ID" value="KAA6172704.1"/>
    <property type="molecule type" value="Genomic_DNA"/>
</dbReference>
<organism evidence="2 3">
    <name type="scientific">Pseudomonas veronii</name>
    <dbReference type="NCBI Taxonomy" id="76761"/>
    <lineage>
        <taxon>Bacteria</taxon>
        <taxon>Pseudomonadati</taxon>
        <taxon>Pseudomonadota</taxon>
        <taxon>Gammaproteobacteria</taxon>
        <taxon>Pseudomonadales</taxon>
        <taxon>Pseudomonadaceae</taxon>
        <taxon>Pseudomonas</taxon>
    </lineage>
</organism>
<feature type="compositionally biased region" description="Gly residues" evidence="1">
    <location>
        <begin position="132"/>
        <end position="149"/>
    </location>
</feature>
<gene>
    <name evidence="2" type="ORF">F3K53_24385</name>
</gene>
<comment type="caution">
    <text evidence="2">The sequence shown here is derived from an EMBL/GenBank/DDBJ whole genome shotgun (WGS) entry which is preliminary data.</text>
</comment>
<reference evidence="2 3" key="1">
    <citation type="submission" date="2019-09" db="EMBL/GenBank/DDBJ databases">
        <title>Genomic sequencing of 4 copper resistant soil isolates.</title>
        <authorList>
            <person name="Havryliuk O."/>
        </authorList>
    </citation>
    <scope>NUCLEOTIDE SEQUENCE [LARGE SCALE GENOMIC DNA]</scope>
    <source>
        <strain evidence="2 3">UKR4</strain>
    </source>
</reference>
<accession>A0A5M8ELJ0</accession>